<organism evidence="3 4">
    <name type="scientific">Eiseniibacteriota bacterium</name>
    <dbReference type="NCBI Taxonomy" id="2212470"/>
    <lineage>
        <taxon>Bacteria</taxon>
        <taxon>Candidatus Eiseniibacteriota</taxon>
    </lineage>
</organism>
<evidence type="ECO:0000259" key="2">
    <source>
        <dbReference type="Pfam" id="PF00582"/>
    </source>
</evidence>
<accession>A0A956SBY6</accession>
<feature type="domain" description="UspA" evidence="2">
    <location>
        <begin position="210"/>
        <end position="268"/>
    </location>
</feature>
<dbReference type="SUPFAM" id="SSF52402">
    <property type="entry name" value="Adenine nucleotide alpha hydrolases-like"/>
    <property type="match status" value="2"/>
</dbReference>
<evidence type="ECO:0000313" key="3">
    <source>
        <dbReference type="EMBL" id="MCA9754805.1"/>
    </source>
</evidence>
<evidence type="ECO:0000256" key="1">
    <source>
        <dbReference type="ARBA" id="ARBA00008791"/>
    </source>
</evidence>
<dbReference type="PANTHER" id="PTHR46268">
    <property type="entry name" value="STRESS RESPONSE PROTEIN NHAX"/>
    <property type="match status" value="1"/>
</dbReference>
<dbReference type="Proteomes" id="UP000739538">
    <property type="component" value="Unassembled WGS sequence"/>
</dbReference>
<dbReference type="PANTHER" id="PTHR46268:SF15">
    <property type="entry name" value="UNIVERSAL STRESS PROTEIN HP_0031"/>
    <property type="match status" value="1"/>
</dbReference>
<dbReference type="CDD" id="cd00293">
    <property type="entry name" value="USP-like"/>
    <property type="match status" value="2"/>
</dbReference>
<feature type="domain" description="UspA" evidence="2">
    <location>
        <begin position="1"/>
        <end position="155"/>
    </location>
</feature>
<comment type="similarity">
    <text evidence="1">Belongs to the universal stress protein A family.</text>
</comment>
<dbReference type="AlphaFoldDB" id="A0A956SBY6"/>
<proteinExistence type="inferred from homology"/>
<sequence>MIESIVVGMEPGSLLDDVTEIALQLAILHDTPLRAVYVEDTDLLRASYAAPFPALPPEGPIPMDPNASRDLEAKFHDEERELGRRFLKLISDFRIRGSFRVERGSVTDVLVEESRAHDLIVLGKSGASDGGPDSPLGDHVESVTRQAYCPVLVVPPDGQIGNRILVAYDGSVVSHRALTTAARLAKVHDAVVRVIVVAEEEEGYDLLGKANSYLESHELTAELERRMGSPAEIILEEATRWDARILAMGAFGHGRISQLFGRAATHRILESVDRVALLCGPQVAA</sequence>
<comment type="caution">
    <text evidence="3">The sequence shown here is derived from an EMBL/GenBank/DDBJ whole genome shotgun (WGS) entry which is preliminary data.</text>
</comment>
<gene>
    <name evidence="3" type="ORF">KDA27_03315</name>
</gene>
<dbReference type="EMBL" id="JAGQHS010000009">
    <property type="protein sequence ID" value="MCA9754805.1"/>
    <property type="molecule type" value="Genomic_DNA"/>
</dbReference>
<dbReference type="InterPro" id="IPR006016">
    <property type="entry name" value="UspA"/>
</dbReference>
<reference evidence="3" key="1">
    <citation type="submission" date="2020-04" db="EMBL/GenBank/DDBJ databases">
        <authorList>
            <person name="Zhang T."/>
        </authorList>
    </citation>
    <scope>NUCLEOTIDE SEQUENCE</scope>
    <source>
        <strain evidence="3">HKST-UBA02</strain>
    </source>
</reference>
<reference evidence="3" key="2">
    <citation type="journal article" date="2021" name="Microbiome">
        <title>Successional dynamics and alternative stable states in a saline activated sludge microbial community over 9 years.</title>
        <authorList>
            <person name="Wang Y."/>
            <person name="Ye J."/>
            <person name="Ju F."/>
            <person name="Liu L."/>
            <person name="Boyd J.A."/>
            <person name="Deng Y."/>
            <person name="Parks D.H."/>
            <person name="Jiang X."/>
            <person name="Yin X."/>
            <person name="Woodcroft B.J."/>
            <person name="Tyson G.W."/>
            <person name="Hugenholtz P."/>
            <person name="Polz M.F."/>
            <person name="Zhang T."/>
        </authorList>
    </citation>
    <scope>NUCLEOTIDE SEQUENCE</scope>
    <source>
        <strain evidence="3">HKST-UBA02</strain>
    </source>
</reference>
<protein>
    <submittedName>
        <fullName evidence="3">Universal stress protein</fullName>
    </submittedName>
</protein>
<dbReference type="Gene3D" id="3.40.50.12370">
    <property type="match status" value="1"/>
</dbReference>
<evidence type="ECO:0000313" key="4">
    <source>
        <dbReference type="Proteomes" id="UP000739538"/>
    </source>
</evidence>
<name>A0A956SBY6_UNCEI</name>
<feature type="domain" description="UspA" evidence="2">
    <location>
        <begin position="163"/>
        <end position="205"/>
    </location>
</feature>
<dbReference type="Pfam" id="PF00582">
    <property type="entry name" value="Usp"/>
    <property type="match status" value="3"/>
</dbReference>